<dbReference type="SUPFAM" id="SSF47413">
    <property type="entry name" value="lambda repressor-like DNA-binding domains"/>
    <property type="match status" value="1"/>
</dbReference>
<dbReference type="GO" id="GO:0003677">
    <property type="term" value="F:DNA binding"/>
    <property type="evidence" value="ECO:0007669"/>
    <property type="project" value="InterPro"/>
</dbReference>
<comment type="caution">
    <text evidence="2">The sequence shown here is derived from an EMBL/GenBank/DDBJ whole genome shotgun (WGS) entry which is preliminary data.</text>
</comment>
<dbReference type="RefSeq" id="WP_035665040.1">
    <property type="nucleotide sequence ID" value="NZ_BAUV01000020.1"/>
</dbReference>
<sequence length="166" mass="19201">MIVFHLKNLLLDKEISFEDIAKDTKIPLEEILYLCSKHANKINFNTLNTLCHYLSVTTNELLSYEFLRIDQNTLNQKGEKLYGISAEAENLSSEILIKISNESNQLIIDIPNELYERVSAFSPNNISNLIVEKVIPLLEKRSINFDEFIIISTGAHKINHFYLRRC</sequence>
<dbReference type="AlphaFoldDB" id="W4QW68"/>
<feature type="domain" description="HTH cro/C1-type" evidence="1">
    <location>
        <begin position="5"/>
        <end position="65"/>
    </location>
</feature>
<dbReference type="InterPro" id="IPR010982">
    <property type="entry name" value="Lambda_DNA-bd_dom_sf"/>
</dbReference>
<accession>W4QW68</accession>
<dbReference type="Pfam" id="PF13443">
    <property type="entry name" value="HTH_26"/>
    <property type="match status" value="1"/>
</dbReference>
<dbReference type="Gene3D" id="1.10.260.40">
    <property type="entry name" value="lambda repressor-like DNA-binding domains"/>
    <property type="match status" value="1"/>
</dbReference>
<gene>
    <name evidence="2" type="ORF">JCM9157_2661</name>
</gene>
<evidence type="ECO:0000313" key="3">
    <source>
        <dbReference type="Proteomes" id="UP000018896"/>
    </source>
</evidence>
<dbReference type="Proteomes" id="UP000018896">
    <property type="component" value="Unassembled WGS sequence"/>
</dbReference>
<dbReference type="eggNOG" id="ENOG5030DT5">
    <property type="taxonomic scope" value="Bacteria"/>
</dbReference>
<dbReference type="OrthoDB" id="2899891at2"/>
<name>W4QW68_HALA3</name>
<evidence type="ECO:0000259" key="1">
    <source>
        <dbReference type="Pfam" id="PF13443"/>
    </source>
</evidence>
<keyword evidence="3" id="KW-1185">Reference proteome</keyword>
<protein>
    <recommendedName>
        <fullName evidence="1">HTH cro/C1-type domain-containing protein</fullName>
    </recommendedName>
</protein>
<proteinExistence type="predicted"/>
<evidence type="ECO:0000313" key="2">
    <source>
        <dbReference type="EMBL" id="GAE35549.1"/>
    </source>
</evidence>
<organism evidence="2 3">
    <name type="scientific">Halalkalibacter akibai (strain ATCC 43226 / DSM 21942 / CIP 109018 / JCM 9157 / 1139)</name>
    <name type="common">Bacillus akibai</name>
    <dbReference type="NCBI Taxonomy" id="1236973"/>
    <lineage>
        <taxon>Bacteria</taxon>
        <taxon>Bacillati</taxon>
        <taxon>Bacillota</taxon>
        <taxon>Bacilli</taxon>
        <taxon>Bacillales</taxon>
        <taxon>Bacillaceae</taxon>
        <taxon>Halalkalibacter</taxon>
    </lineage>
</organism>
<dbReference type="EMBL" id="BAUV01000020">
    <property type="protein sequence ID" value="GAE35549.1"/>
    <property type="molecule type" value="Genomic_DNA"/>
</dbReference>
<dbReference type="InterPro" id="IPR001387">
    <property type="entry name" value="Cro/C1-type_HTH"/>
</dbReference>
<reference evidence="2 3" key="1">
    <citation type="journal article" date="2014" name="Genome Announc.">
        <title>Draft Genome Sequences of Three Alkaliphilic Bacillus Strains, Bacillus wakoensis JCM 9140T, Bacillus akibai JCM 9157T, and Bacillus hemicellulosilyticus JCM 9152T.</title>
        <authorList>
            <person name="Yuki M."/>
            <person name="Oshima K."/>
            <person name="Suda W."/>
            <person name="Oshida Y."/>
            <person name="Kitamura K."/>
            <person name="Iida T."/>
            <person name="Hattori M."/>
            <person name="Ohkuma M."/>
        </authorList>
    </citation>
    <scope>NUCLEOTIDE SEQUENCE [LARGE SCALE GENOMIC DNA]</scope>
    <source>
        <strain evidence="2 3">JCM 9157</strain>
    </source>
</reference>